<feature type="region of interest" description="Disordered" evidence="2">
    <location>
        <begin position="113"/>
        <end position="147"/>
    </location>
</feature>
<dbReference type="InterPro" id="IPR036249">
    <property type="entry name" value="Thioredoxin-like_sf"/>
</dbReference>
<reference evidence="4" key="1">
    <citation type="submission" date="2013-11" db="EMBL/GenBank/DDBJ databases">
        <title>Genome sequence of the fusiform rust pathogen reveals effectors for host alternation and coevolution with pine.</title>
        <authorList>
            <consortium name="DOE Joint Genome Institute"/>
            <person name="Smith K."/>
            <person name="Pendleton A."/>
            <person name="Kubisiak T."/>
            <person name="Anderson C."/>
            <person name="Salamov A."/>
            <person name="Aerts A."/>
            <person name="Riley R."/>
            <person name="Clum A."/>
            <person name="Lindquist E."/>
            <person name="Ence D."/>
            <person name="Campbell M."/>
            <person name="Kronenberg Z."/>
            <person name="Feau N."/>
            <person name="Dhillon B."/>
            <person name="Hamelin R."/>
            <person name="Burleigh J."/>
            <person name="Smith J."/>
            <person name="Yandell M."/>
            <person name="Nelson C."/>
            <person name="Grigoriev I."/>
            <person name="Davis J."/>
        </authorList>
    </citation>
    <scope>NUCLEOTIDE SEQUENCE</scope>
    <source>
        <strain evidence="4">G11</strain>
    </source>
</reference>
<dbReference type="InterPro" id="IPR013766">
    <property type="entry name" value="Thioredoxin_domain"/>
</dbReference>
<dbReference type="SUPFAM" id="SSF52833">
    <property type="entry name" value="Thioredoxin-like"/>
    <property type="match status" value="1"/>
</dbReference>
<dbReference type="EMBL" id="MU167234">
    <property type="protein sequence ID" value="KAG0148739.1"/>
    <property type="molecule type" value="Genomic_DNA"/>
</dbReference>
<comment type="caution">
    <text evidence="4">The sequence shown here is derived from an EMBL/GenBank/DDBJ whole genome shotgun (WGS) entry which is preliminary data.</text>
</comment>
<accession>A0A9P6NMN6</accession>
<dbReference type="OrthoDB" id="10263751at2759"/>
<dbReference type="Pfam" id="PF00085">
    <property type="entry name" value="Thioredoxin"/>
    <property type="match status" value="1"/>
</dbReference>
<sequence length="187" mass="20270">MSTSTTNPIINLTSLDQLNKLLSNLTTQNLLVIDFHAQWCPPCHAISPFYESLTNIYPLVKFTKCDVDQCKPIAQTYRISAMPTFVFIKASKIIDEIKGANRSALEAAVKRHSASSSGGSGSGSSHHWGNGGNRLGTDSTPPVVNNNNNSPIPLNFQSLQNSFQALSPQIKLGIGLTVAYVLMIYFG</sequence>
<evidence type="ECO:0000256" key="2">
    <source>
        <dbReference type="SAM" id="MobiDB-lite"/>
    </source>
</evidence>
<dbReference type="InterPro" id="IPR017937">
    <property type="entry name" value="Thioredoxin_CS"/>
</dbReference>
<evidence type="ECO:0000259" key="3">
    <source>
        <dbReference type="PROSITE" id="PS51352"/>
    </source>
</evidence>
<name>A0A9P6NMN6_9BASI</name>
<dbReference type="PROSITE" id="PS00194">
    <property type="entry name" value="THIOREDOXIN_1"/>
    <property type="match status" value="1"/>
</dbReference>
<organism evidence="4 5">
    <name type="scientific">Cronartium quercuum f. sp. fusiforme G11</name>
    <dbReference type="NCBI Taxonomy" id="708437"/>
    <lineage>
        <taxon>Eukaryota</taxon>
        <taxon>Fungi</taxon>
        <taxon>Dikarya</taxon>
        <taxon>Basidiomycota</taxon>
        <taxon>Pucciniomycotina</taxon>
        <taxon>Pucciniomycetes</taxon>
        <taxon>Pucciniales</taxon>
        <taxon>Coleosporiaceae</taxon>
        <taxon>Cronartium</taxon>
    </lineage>
</organism>
<gene>
    <name evidence="4" type="ORF">CROQUDRAFT_714404</name>
</gene>
<proteinExistence type="predicted"/>
<protein>
    <recommendedName>
        <fullName evidence="3">Thioredoxin domain-containing protein</fullName>
    </recommendedName>
</protein>
<dbReference type="PROSITE" id="PS51352">
    <property type="entry name" value="THIOREDOXIN_2"/>
    <property type="match status" value="1"/>
</dbReference>
<feature type="domain" description="Thioredoxin" evidence="3">
    <location>
        <begin position="1"/>
        <end position="114"/>
    </location>
</feature>
<dbReference type="Gene3D" id="3.40.30.10">
    <property type="entry name" value="Glutaredoxin"/>
    <property type="match status" value="1"/>
</dbReference>
<evidence type="ECO:0000313" key="4">
    <source>
        <dbReference type="EMBL" id="KAG0148739.1"/>
    </source>
</evidence>
<dbReference type="PANTHER" id="PTHR46115">
    <property type="entry name" value="THIOREDOXIN-LIKE PROTEIN 1"/>
    <property type="match status" value="1"/>
</dbReference>
<dbReference type="CDD" id="cd02947">
    <property type="entry name" value="TRX_family"/>
    <property type="match status" value="1"/>
</dbReference>
<dbReference type="AlphaFoldDB" id="A0A9P6NMN6"/>
<dbReference type="Proteomes" id="UP000886653">
    <property type="component" value="Unassembled WGS sequence"/>
</dbReference>
<dbReference type="PRINTS" id="PR00421">
    <property type="entry name" value="THIOREDOXIN"/>
</dbReference>
<keyword evidence="1" id="KW-1015">Disulfide bond</keyword>
<keyword evidence="5" id="KW-1185">Reference proteome</keyword>
<evidence type="ECO:0000313" key="5">
    <source>
        <dbReference type="Proteomes" id="UP000886653"/>
    </source>
</evidence>
<evidence type="ECO:0000256" key="1">
    <source>
        <dbReference type="ARBA" id="ARBA00023157"/>
    </source>
</evidence>